<dbReference type="Gene3D" id="3.30.450.40">
    <property type="match status" value="1"/>
</dbReference>
<dbReference type="SUPFAM" id="SSF55781">
    <property type="entry name" value="GAF domain-like"/>
    <property type="match status" value="1"/>
</dbReference>
<dbReference type="Proteomes" id="UP000664835">
    <property type="component" value="Unassembled WGS sequence"/>
</dbReference>
<dbReference type="SMART" id="SM00267">
    <property type="entry name" value="GGDEF"/>
    <property type="match status" value="1"/>
</dbReference>
<evidence type="ECO:0000313" key="4">
    <source>
        <dbReference type="Proteomes" id="UP000664835"/>
    </source>
</evidence>
<dbReference type="EMBL" id="JAGETV010000001">
    <property type="protein sequence ID" value="MBO1925953.1"/>
    <property type="molecule type" value="Genomic_DNA"/>
</dbReference>
<evidence type="ECO:0000259" key="2">
    <source>
        <dbReference type="PROSITE" id="PS50887"/>
    </source>
</evidence>
<feature type="domain" description="PAS" evidence="1">
    <location>
        <begin position="32"/>
        <end position="105"/>
    </location>
</feature>
<name>A0ABS3Q179_9GAMM</name>
<dbReference type="InterPro" id="IPR035965">
    <property type="entry name" value="PAS-like_dom_sf"/>
</dbReference>
<dbReference type="InterPro" id="IPR013655">
    <property type="entry name" value="PAS_fold_3"/>
</dbReference>
<dbReference type="InterPro" id="IPR052155">
    <property type="entry name" value="Biofilm_reg_signaling"/>
</dbReference>
<dbReference type="NCBIfam" id="TIGR00254">
    <property type="entry name" value="GGDEF"/>
    <property type="match status" value="1"/>
</dbReference>
<dbReference type="Gene3D" id="3.30.450.20">
    <property type="entry name" value="PAS domain"/>
    <property type="match status" value="1"/>
</dbReference>
<dbReference type="SMART" id="SM00065">
    <property type="entry name" value="GAF"/>
    <property type="match status" value="1"/>
</dbReference>
<feature type="domain" description="GGDEF" evidence="2">
    <location>
        <begin position="370"/>
        <end position="505"/>
    </location>
</feature>
<proteinExistence type="predicted"/>
<dbReference type="PROSITE" id="PS50887">
    <property type="entry name" value="GGDEF"/>
    <property type="match status" value="1"/>
</dbReference>
<dbReference type="SUPFAM" id="SSF55073">
    <property type="entry name" value="Nucleotide cyclase"/>
    <property type="match status" value="1"/>
</dbReference>
<dbReference type="RefSeq" id="WP_208145982.1">
    <property type="nucleotide sequence ID" value="NZ_JAGETV010000001.1"/>
</dbReference>
<dbReference type="InterPro" id="IPR043128">
    <property type="entry name" value="Rev_trsase/Diguanyl_cyclase"/>
</dbReference>
<dbReference type="CDD" id="cd01949">
    <property type="entry name" value="GGDEF"/>
    <property type="match status" value="1"/>
</dbReference>
<evidence type="ECO:0000259" key="1">
    <source>
        <dbReference type="PROSITE" id="PS50112"/>
    </source>
</evidence>
<dbReference type="Pfam" id="PF00990">
    <property type="entry name" value="GGDEF"/>
    <property type="match status" value="1"/>
</dbReference>
<comment type="caution">
    <text evidence="3">The sequence shown here is derived from an EMBL/GenBank/DDBJ whole genome shotgun (WGS) entry which is preliminary data.</text>
</comment>
<dbReference type="InterPro" id="IPR000160">
    <property type="entry name" value="GGDEF_dom"/>
</dbReference>
<dbReference type="InterPro" id="IPR000014">
    <property type="entry name" value="PAS"/>
</dbReference>
<keyword evidence="4" id="KW-1185">Reference proteome</keyword>
<accession>A0ABS3Q179</accession>
<dbReference type="PROSITE" id="PS50112">
    <property type="entry name" value="PAS"/>
    <property type="match status" value="1"/>
</dbReference>
<dbReference type="Pfam" id="PF13185">
    <property type="entry name" value="GAF_2"/>
    <property type="match status" value="1"/>
</dbReference>
<protein>
    <submittedName>
        <fullName evidence="3">Diguanylate cyclase</fullName>
    </submittedName>
</protein>
<dbReference type="Pfam" id="PF08447">
    <property type="entry name" value="PAS_3"/>
    <property type="match status" value="1"/>
</dbReference>
<sequence>MSPMISILIFAVLLLFAFSMWFAISYRKAEKSKQLYLDMLSASDSMPFHWTIDSDSIVINKQWSKYLGFSIFELQPFSYRKAIKLVHPDDSDKVKQSVDALVHGEQHVLNLQFRIETKDAGYKWVLLSGRVSDQDKKGHPLKVSGSMTDCHESVINTILLEQHQHRDRFLLELPQLAQRHSEQVIADKALALLTSITSSSKAFLYLFSESQQALNLKAVATNGREPQQELSNFLRASNLVTQVLPYKKPFIINNISDNPELEDFLQNELQFTRAIFVPLTEHGEVVMLLAVANDENAEQTYSADDLQTVQLLAQQLWLNFQQKRVLKQLASQKQAMEQLAHFDSLTSLPNRNLVVDRIQQALERQKRNRKDLALLLIDLDGFSEINERYGNQAGDRLLQTLGQRYMQSLRKVDSLGRIGCDEFVVLIESYENSKNIMYIAKRLLEDSCMPLQFEGHELQTSASIGVFFYHEPEQQMTPDDLISKAELALQHAQKKGANGITVYQPGIK</sequence>
<dbReference type="SUPFAM" id="SSF55785">
    <property type="entry name" value="PYP-like sensor domain (PAS domain)"/>
    <property type="match status" value="1"/>
</dbReference>
<organism evidence="3 4">
    <name type="scientific">Thiomicrorhabdus marina</name>
    <dbReference type="NCBI Taxonomy" id="2818442"/>
    <lineage>
        <taxon>Bacteria</taxon>
        <taxon>Pseudomonadati</taxon>
        <taxon>Pseudomonadota</taxon>
        <taxon>Gammaproteobacteria</taxon>
        <taxon>Thiotrichales</taxon>
        <taxon>Piscirickettsiaceae</taxon>
        <taxon>Thiomicrorhabdus</taxon>
    </lineage>
</organism>
<gene>
    <name evidence="3" type="ORF">J3998_00055</name>
</gene>
<evidence type="ECO:0000313" key="3">
    <source>
        <dbReference type="EMBL" id="MBO1925953.1"/>
    </source>
</evidence>
<dbReference type="InterPro" id="IPR029016">
    <property type="entry name" value="GAF-like_dom_sf"/>
</dbReference>
<dbReference type="PANTHER" id="PTHR44757">
    <property type="entry name" value="DIGUANYLATE CYCLASE DGCP"/>
    <property type="match status" value="1"/>
</dbReference>
<dbReference type="PANTHER" id="PTHR44757:SF2">
    <property type="entry name" value="BIOFILM ARCHITECTURE MAINTENANCE PROTEIN MBAA"/>
    <property type="match status" value="1"/>
</dbReference>
<dbReference type="InterPro" id="IPR029787">
    <property type="entry name" value="Nucleotide_cyclase"/>
</dbReference>
<reference evidence="3 4" key="1">
    <citation type="submission" date="2021-03" db="EMBL/GenBank/DDBJ databases">
        <title>Thiomicrorhabdus sp.nov.,novel sulfur-oxidizing bacteria isolated from coastal sediment.</title>
        <authorList>
            <person name="Liu X."/>
        </authorList>
    </citation>
    <scope>NUCLEOTIDE SEQUENCE [LARGE SCALE GENOMIC DNA]</scope>
    <source>
        <strain evidence="3 4">6S2-11</strain>
    </source>
</reference>
<dbReference type="InterPro" id="IPR003018">
    <property type="entry name" value="GAF"/>
</dbReference>
<dbReference type="Gene3D" id="3.30.70.270">
    <property type="match status" value="1"/>
</dbReference>
<dbReference type="CDD" id="cd00130">
    <property type="entry name" value="PAS"/>
    <property type="match status" value="1"/>
</dbReference>